<reference evidence="2" key="1">
    <citation type="submission" date="2021-09" db="EMBL/GenBank/DDBJ databases">
        <authorList>
            <consortium name="AG Swart"/>
            <person name="Singh M."/>
            <person name="Singh A."/>
            <person name="Seah K."/>
            <person name="Emmerich C."/>
        </authorList>
    </citation>
    <scope>NUCLEOTIDE SEQUENCE</scope>
    <source>
        <strain evidence="2">ATCC30299</strain>
    </source>
</reference>
<feature type="coiled-coil region" evidence="1">
    <location>
        <begin position="55"/>
        <end position="82"/>
    </location>
</feature>
<keyword evidence="1" id="KW-0175">Coiled coil</keyword>
<accession>A0AAU9K7N5</accession>
<evidence type="ECO:0000256" key="1">
    <source>
        <dbReference type="SAM" id="Coils"/>
    </source>
</evidence>
<gene>
    <name evidence="2" type="ORF">BSTOLATCC_MIC59748</name>
</gene>
<evidence type="ECO:0000313" key="3">
    <source>
        <dbReference type="Proteomes" id="UP001162131"/>
    </source>
</evidence>
<sequence>MDHRMSGIGKGIITSSSKPVYPFYKPEYSFANSPNPINYSFQQPHSVSPFRSPSYAKIENKIEKLNKQIEFKQERYKDKKLAHSFISLLNEYDKRAQVPPAPVKPATPKYNEMPVLFASLQKQQEIMLRMIENMNKKNQPIEETKGFYQNPVQNPQIQFQGQTTTLVEEQYKRVKENPQEFKRVLAELNFDDDEAELYADAEKRYRYDANLSDEEKFKILQKMAAEKRQREHEMRVVGLRGKSLFRAIGYAVLFPIMAISSLLEKKGKKKFENINNMESSIKIFTEVAKEWTMKAIKIPLTSILNDPKLDLSLSNKDNNLRETEFIKAKILKTQVRVKGILDCLRENTTEELMRVPLRVFIDKLIDDGSYIPQDYLMPFERSRLETDEFGALWQQNDNKRKMLVATFFISRIIVRDFCLNSQENHIPVRPGSKTQQNLRTIGSILQHIVLMTFCKTGRQAQEGLIDENEILARRKGEKLRPRNDDGISDKLQAVSEYEIIYRSMEKFFLDMQYSLDSWTGHVVRMVYRAKYK</sequence>
<name>A0AAU9K7N5_9CILI</name>
<proteinExistence type="predicted"/>
<dbReference type="EMBL" id="CAJZBQ010000057">
    <property type="protein sequence ID" value="CAG9333939.1"/>
    <property type="molecule type" value="Genomic_DNA"/>
</dbReference>
<dbReference type="AlphaFoldDB" id="A0AAU9K7N5"/>
<evidence type="ECO:0000313" key="2">
    <source>
        <dbReference type="EMBL" id="CAG9333939.1"/>
    </source>
</evidence>
<keyword evidence="3" id="KW-1185">Reference proteome</keyword>
<organism evidence="2 3">
    <name type="scientific">Blepharisma stoltei</name>
    <dbReference type="NCBI Taxonomy" id="1481888"/>
    <lineage>
        <taxon>Eukaryota</taxon>
        <taxon>Sar</taxon>
        <taxon>Alveolata</taxon>
        <taxon>Ciliophora</taxon>
        <taxon>Postciliodesmatophora</taxon>
        <taxon>Heterotrichea</taxon>
        <taxon>Heterotrichida</taxon>
        <taxon>Blepharismidae</taxon>
        <taxon>Blepharisma</taxon>
    </lineage>
</organism>
<protein>
    <submittedName>
        <fullName evidence="2">Uncharacterized protein</fullName>
    </submittedName>
</protein>
<dbReference type="Proteomes" id="UP001162131">
    <property type="component" value="Unassembled WGS sequence"/>
</dbReference>
<comment type="caution">
    <text evidence="2">The sequence shown here is derived from an EMBL/GenBank/DDBJ whole genome shotgun (WGS) entry which is preliminary data.</text>
</comment>